<proteinExistence type="predicted"/>
<evidence type="ECO:0008006" key="4">
    <source>
        <dbReference type="Google" id="ProtNLM"/>
    </source>
</evidence>
<dbReference type="EMBL" id="QXFT01001477">
    <property type="protein sequence ID" value="KAE9317605.1"/>
    <property type="molecule type" value="Genomic_DNA"/>
</dbReference>
<evidence type="ECO:0000313" key="2">
    <source>
        <dbReference type="EMBL" id="KAE9317605.1"/>
    </source>
</evidence>
<dbReference type="AlphaFoldDB" id="A0A6A4E0N2"/>
<feature type="non-terminal residue" evidence="2">
    <location>
        <position position="310"/>
    </location>
</feature>
<evidence type="ECO:0000256" key="1">
    <source>
        <dbReference type="SAM" id="SignalP"/>
    </source>
</evidence>
<dbReference type="Pfam" id="PF14223">
    <property type="entry name" value="Retrotran_gag_2"/>
    <property type="match status" value="1"/>
</dbReference>
<accession>A0A6A4E0N2</accession>
<feature type="signal peptide" evidence="1">
    <location>
        <begin position="1"/>
        <end position="19"/>
    </location>
</feature>
<name>A0A6A4E0N2_9STRA</name>
<reference evidence="2 3" key="1">
    <citation type="submission" date="2018-08" db="EMBL/GenBank/DDBJ databases">
        <title>Genomic investigation of the strawberry pathogen Phytophthora fragariae indicates pathogenicity is determined by transcriptional variation in three key races.</title>
        <authorList>
            <person name="Adams T.M."/>
            <person name="Armitage A.D."/>
            <person name="Sobczyk M.K."/>
            <person name="Bates H.J."/>
            <person name="Dunwell J.M."/>
            <person name="Nellist C.F."/>
            <person name="Harrison R.J."/>
        </authorList>
    </citation>
    <scope>NUCLEOTIDE SEQUENCE [LARGE SCALE GENOMIC DNA]</scope>
    <source>
        <strain evidence="2 3">SCRP333</strain>
    </source>
</reference>
<evidence type="ECO:0000313" key="3">
    <source>
        <dbReference type="Proteomes" id="UP000434957"/>
    </source>
</evidence>
<dbReference type="Proteomes" id="UP000434957">
    <property type="component" value="Unassembled WGS sequence"/>
</dbReference>
<keyword evidence="1" id="KW-0732">Signal</keyword>
<feature type="chain" id="PRO_5025451025" description="RxLR effector protein" evidence="1">
    <location>
        <begin position="20"/>
        <end position="310"/>
    </location>
</feature>
<protein>
    <recommendedName>
        <fullName evidence="4">RxLR effector protein</fullName>
    </recommendedName>
</protein>
<gene>
    <name evidence="2" type="ORF">PR003_g18435</name>
</gene>
<keyword evidence="3" id="KW-1185">Reference proteome</keyword>
<comment type="caution">
    <text evidence="2">The sequence shown here is derived from an EMBL/GenBank/DDBJ whole genome shotgun (WGS) entry which is preliminary data.</text>
</comment>
<sequence>MRLLCSVWIVAALATLVAGIDVGPKSNTATLARNDNEVHVTRLLRIANEEEEDEERGGLDKFSGFVKAKVSKSTDKLRLQLRRAKTGSGEEFFSLLKLDKMGVNLFDSPSKVKAWAKYMAVVHRKNPEEAMIASLRARYSDDVLAKMLVEAKRMPKSAQIAGKLEAAQIQVWMKSHETVDDIFALLKLDEAGGSMEDQRSEGPWCDRRRRESHIPSLHPWSDDSWRMLEEQFNRNTLKNRLIVTKKLHNFKMESGTRFAVHVDQFKEIVLQMETVGEPLDETRQFVLLLGSLTDEYRMISTVLENTPNMT</sequence>
<organism evidence="2 3">
    <name type="scientific">Phytophthora rubi</name>
    <dbReference type="NCBI Taxonomy" id="129364"/>
    <lineage>
        <taxon>Eukaryota</taxon>
        <taxon>Sar</taxon>
        <taxon>Stramenopiles</taxon>
        <taxon>Oomycota</taxon>
        <taxon>Peronosporomycetes</taxon>
        <taxon>Peronosporales</taxon>
        <taxon>Peronosporaceae</taxon>
        <taxon>Phytophthora</taxon>
    </lineage>
</organism>